<dbReference type="InterPro" id="IPR038377">
    <property type="entry name" value="Na/Glc_symporter_sf"/>
</dbReference>
<keyword evidence="6 12" id="KW-1133">Transmembrane helix</keyword>
<keyword evidence="8" id="KW-0406">Ion transport</keyword>
<dbReference type="PANTHER" id="PTHR42985:SF47">
    <property type="entry name" value="INTEGRAL MEMBRANE TRANSPORT PROTEIN"/>
    <property type="match status" value="1"/>
</dbReference>
<keyword evidence="10" id="KW-0739">Sodium transport</keyword>
<keyword evidence="9 12" id="KW-0472">Membrane</keyword>
<dbReference type="EMBL" id="QGGB01000010">
    <property type="protein sequence ID" value="PWN05363.1"/>
    <property type="molecule type" value="Genomic_DNA"/>
</dbReference>
<feature type="transmembrane region" description="Helical" evidence="12">
    <location>
        <begin position="287"/>
        <end position="313"/>
    </location>
</feature>
<protein>
    <submittedName>
        <fullName evidence="13">Sodium:solute symporter</fullName>
    </submittedName>
</protein>
<dbReference type="AlphaFoldDB" id="A0A316TLA9"/>
<sequence length="514" mass="55989">MGFTLLDGIVIVLYLIAVAFFGIWSAGKQKTSTDYFLGGRNMPWWAILFSVVATETSTLTFISIPAVAYGGDLTFLQLTFGYILGRIIVAVWFLPAYVKGEMTTAYQFLEQRFGSGLRKAAGSTFIITRLLADGVRLFATAIPLAIIFRFAGLFDSWGDGSLYLLAITVIAAVTLVYTFIGGIRAVIWMDVVQMVVYLGGALFALLLMVGKIPLTGSEITAFLSAENKMRLFNWGTDLGIREILANPYVFWVSLFGGAIFSIASHGTDQLIVQRLLATGDVKSSRKALIWSGFAASAQFAFFLFIGLMLYVFYQGAGLEELNLRTTDEIFARFIVDQMPPGVAGLIIASLFAAAMSSLSSSLNALASSTTYDLLKPVFGTDWDGEKELWISRLTTIFWGLMLSGSAFLFTWLQLSGDDQPAVVELGLGIASYTYGGLLGIFVLGRLFAKPDKTDAMVGFFSGLISLLFMVEGALQQYIPGEGLTVAWPLYTFAGAVIVVAVANGSYYFRKAFRN</sequence>
<comment type="caution">
    <text evidence="13">The sequence shown here is derived from an EMBL/GenBank/DDBJ whole genome shotgun (WGS) entry which is preliminary data.</text>
</comment>
<dbReference type="GO" id="GO:0015293">
    <property type="term" value="F:symporter activity"/>
    <property type="evidence" value="ECO:0007669"/>
    <property type="project" value="TreeGrafter"/>
</dbReference>
<name>A0A316TLA9_9BACT</name>
<dbReference type="Gene3D" id="1.20.1730.10">
    <property type="entry name" value="Sodium/glucose cotransporter"/>
    <property type="match status" value="1"/>
</dbReference>
<gene>
    <name evidence="13" type="ORF">DDZ15_14955</name>
</gene>
<feature type="transmembrane region" description="Helical" evidence="12">
    <location>
        <begin position="135"/>
        <end position="154"/>
    </location>
</feature>
<feature type="transmembrane region" description="Helical" evidence="12">
    <location>
        <begin position="160"/>
        <end position="180"/>
    </location>
</feature>
<feature type="transmembrane region" description="Helical" evidence="12">
    <location>
        <begin position="342"/>
        <end position="365"/>
    </location>
</feature>
<feature type="transmembrane region" description="Helical" evidence="12">
    <location>
        <begin position="187"/>
        <end position="209"/>
    </location>
</feature>
<evidence type="ECO:0000256" key="9">
    <source>
        <dbReference type="ARBA" id="ARBA00023136"/>
    </source>
</evidence>
<evidence type="ECO:0000256" key="2">
    <source>
        <dbReference type="ARBA" id="ARBA00006434"/>
    </source>
</evidence>
<dbReference type="InterPro" id="IPR051163">
    <property type="entry name" value="Sodium:Solute_Symporter_SSF"/>
</dbReference>
<dbReference type="RefSeq" id="WP_109647919.1">
    <property type="nucleotide sequence ID" value="NZ_QGGB01000010.1"/>
</dbReference>
<dbReference type="GO" id="GO:0005886">
    <property type="term" value="C:plasma membrane"/>
    <property type="evidence" value="ECO:0007669"/>
    <property type="project" value="UniProtKB-SubCell"/>
</dbReference>
<evidence type="ECO:0000313" key="13">
    <source>
        <dbReference type="EMBL" id="PWN05363.1"/>
    </source>
</evidence>
<comment type="similarity">
    <text evidence="2 11">Belongs to the sodium:solute symporter (SSF) (TC 2.A.21) family.</text>
</comment>
<dbReference type="InterPro" id="IPR001734">
    <property type="entry name" value="Na/solute_symporter"/>
</dbReference>
<feature type="transmembrane region" description="Helical" evidence="12">
    <location>
        <begin position="6"/>
        <end position="24"/>
    </location>
</feature>
<keyword evidence="5 12" id="KW-0812">Transmembrane</keyword>
<feature type="transmembrane region" description="Helical" evidence="12">
    <location>
        <begin position="486"/>
        <end position="508"/>
    </location>
</feature>
<reference evidence="13 14" key="1">
    <citation type="submission" date="2018-05" db="EMBL/GenBank/DDBJ databases">
        <title>Rhodohalobacter halophilus gen. nov., sp. nov., a moderately halophilic member of the family Balneolaceae.</title>
        <authorList>
            <person name="Liu Z.-W."/>
        </authorList>
    </citation>
    <scope>NUCLEOTIDE SEQUENCE [LARGE SCALE GENOMIC DNA]</scope>
    <source>
        <strain evidence="13 14">8A47</strain>
    </source>
</reference>
<organism evidence="13 14">
    <name type="scientific">Rhodohalobacter mucosus</name>
    <dbReference type="NCBI Taxonomy" id="2079485"/>
    <lineage>
        <taxon>Bacteria</taxon>
        <taxon>Pseudomonadati</taxon>
        <taxon>Balneolota</taxon>
        <taxon>Balneolia</taxon>
        <taxon>Balneolales</taxon>
        <taxon>Balneolaceae</taxon>
        <taxon>Rhodohalobacter</taxon>
    </lineage>
</organism>
<keyword evidence="14" id="KW-1185">Reference proteome</keyword>
<dbReference type="Proteomes" id="UP000245533">
    <property type="component" value="Unassembled WGS sequence"/>
</dbReference>
<dbReference type="CDD" id="cd11493">
    <property type="entry name" value="SLC5sbd_NIS-like_u1"/>
    <property type="match status" value="1"/>
</dbReference>
<dbReference type="GO" id="GO:0006814">
    <property type="term" value="P:sodium ion transport"/>
    <property type="evidence" value="ECO:0007669"/>
    <property type="project" value="UniProtKB-KW"/>
</dbReference>
<evidence type="ECO:0000256" key="3">
    <source>
        <dbReference type="ARBA" id="ARBA00022448"/>
    </source>
</evidence>
<evidence type="ECO:0000313" key="14">
    <source>
        <dbReference type="Proteomes" id="UP000245533"/>
    </source>
</evidence>
<dbReference type="PROSITE" id="PS50283">
    <property type="entry name" value="NA_SOLUT_SYMP_3"/>
    <property type="match status" value="1"/>
</dbReference>
<evidence type="ECO:0000256" key="7">
    <source>
        <dbReference type="ARBA" id="ARBA00023053"/>
    </source>
</evidence>
<comment type="subcellular location">
    <subcellularLocation>
        <location evidence="1">Cell membrane</location>
        <topology evidence="1">Multi-pass membrane protein</topology>
    </subcellularLocation>
</comment>
<dbReference type="OrthoDB" id="9803597at2"/>
<evidence type="ECO:0000256" key="1">
    <source>
        <dbReference type="ARBA" id="ARBA00004651"/>
    </source>
</evidence>
<feature type="transmembrane region" description="Helical" evidence="12">
    <location>
        <begin position="44"/>
        <end position="69"/>
    </location>
</feature>
<evidence type="ECO:0000256" key="10">
    <source>
        <dbReference type="ARBA" id="ARBA00023201"/>
    </source>
</evidence>
<feature type="transmembrane region" description="Helical" evidence="12">
    <location>
        <begin position="426"/>
        <end position="448"/>
    </location>
</feature>
<evidence type="ECO:0000256" key="5">
    <source>
        <dbReference type="ARBA" id="ARBA00022692"/>
    </source>
</evidence>
<dbReference type="PANTHER" id="PTHR42985">
    <property type="entry name" value="SODIUM-COUPLED MONOCARBOXYLATE TRANSPORTER"/>
    <property type="match status" value="1"/>
</dbReference>
<feature type="transmembrane region" description="Helical" evidence="12">
    <location>
        <begin position="396"/>
        <end position="414"/>
    </location>
</feature>
<feature type="transmembrane region" description="Helical" evidence="12">
    <location>
        <begin position="75"/>
        <end position="98"/>
    </location>
</feature>
<evidence type="ECO:0000256" key="4">
    <source>
        <dbReference type="ARBA" id="ARBA00022475"/>
    </source>
</evidence>
<feature type="transmembrane region" description="Helical" evidence="12">
    <location>
        <begin position="248"/>
        <end position="266"/>
    </location>
</feature>
<evidence type="ECO:0000256" key="8">
    <source>
        <dbReference type="ARBA" id="ARBA00023065"/>
    </source>
</evidence>
<evidence type="ECO:0000256" key="6">
    <source>
        <dbReference type="ARBA" id="ARBA00022989"/>
    </source>
</evidence>
<keyword evidence="4" id="KW-1003">Cell membrane</keyword>
<keyword evidence="7" id="KW-0915">Sodium</keyword>
<keyword evidence="3" id="KW-0813">Transport</keyword>
<accession>A0A316TLA9</accession>
<proteinExistence type="inferred from homology"/>
<evidence type="ECO:0000256" key="12">
    <source>
        <dbReference type="SAM" id="Phobius"/>
    </source>
</evidence>
<dbReference type="Pfam" id="PF00474">
    <property type="entry name" value="SSF"/>
    <property type="match status" value="1"/>
</dbReference>
<evidence type="ECO:0000256" key="11">
    <source>
        <dbReference type="RuleBase" id="RU362091"/>
    </source>
</evidence>
<feature type="transmembrane region" description="Helical" evidence="12">
    <location>
        <begin position="455"/>
        <end position="474"/>
    </location>
</feature>